<feature type="non-terminal residue" evidence="1">
    <location>
        <position position="67"/>
    </location>
</feature>
<organism evidence="1 2">
    <name type="scientific">Pristionchus mayeri</name>
    <dbReference type="NCBI Taxonomy" id="1317129"/>
    <lineage>
        <taxon>Eukaryota</taxon>
        <taxon>Metazoa</taxon>
        <taxon>Ecdysozoa</taxon>
        <taxon>Nematoda</taxon>
        <taxon>Chromadorea</taxon>
        <taxon>Rhabditida</taxon>
        <taxon>Rhabditina</taxon>
        <taxon>Diplogasteromorpha</taxon>
        <taxon>Diplogasteroidea</taxon>
        <taxon>Neodiplogasteridae</taxon>
        <taxon>Pristionchus</taxon>
    </lineage>
</organism>
<feature type="non-terminal residue" evidence="1">
    <location>
        <position position="1"/>
    </location>
</feature>
<comment type="caution">
    <text evidence="1">The sequence shown here is derived from an EMBL/GenBank/DDBJ whole genome shotgun (WGS) entry which is preliminary data.</text>
</comment>
<keyword evidence="2" id="KW-1185">Reference proteome</keyword>
<name>A0AAN5CFF8_9BILA</name>
<evidence type="ECO:0000313" key="2">
    <source>
        <dbReference type="Proteomes" id="UP001328107"/>
    </source>
</evidence>
<dbReference type="Proteomes" id="UP001328107">
    <property type="component" value="Unassembled WGS sequence"/>
</dbReference>
<dbReference type="EMBL" id="BTRK01000003">
    <property type="protein sequence ID" value="GMR39981.1"/>
    <property type="molecule type" value="Genomic_DNA"/>
</dbReference>
<evidence type="ECO:0000313" key="1">
    <source>
        <dbReference type="EMBL" id="GMR39981.1"/>
    </source>
</evidence>
<accession>A0AAN5CFF8</accession>
<protein>
    <submittedName>
        <fullName evidence="1">Uncharacterized protein</fullName>
    </submittedName>
</protein>
<dbReference type="AlphaFoldDB" id="A0AAN5CFF8"/>
<proteinExistence type="predicted"/>
<gene>
    <name evidence="1" type="ORF">PMAYCL1PPCAC_10176</name>
</gene>
<reference evidence="2" key="1">
    <citation type="submission" date="2022-10" db="EMBL/GenBank/DDBJ databases">
        <title>Genome assembly of Pristionchus species.</title>
        <authorList>
            <person name="Yoshida K."/>
            <person name="Sommer R.J."/>
        </authorList>
    </citation>
    <scope>NUCLEOTIDE SEQUENCE [LARGE SCALE GENOMIC DNA]</scope>
    <source>
        <strain evidence="2">RS5460</strain>
    </source>
</reference>
<sequence length="67" mass="7345">CIFFLFTNGTSTSLPSSFHSMAEPGLNHVLVNLNGNVSLTTEGKEIIVQSNFDEGRFRPLLDFSLSP</sequence>